<gene>
    <name evidence="1" type="ORF">ACOLOM_LOCUS6340</name>
</gene>
<organism evidence="1 2">
    <name type="scientific">Acaulospora colombiana</name>
    <dbReference type="NCBI Taxonomy" id="27376"/>
    <lineage>
        <taxon>Eukaryota</taxon>
        <taxon>Fungi</taxon>
        <taxon>Fungi incertae sedis</taxon>
        <taxon>Mucoromycota</taxon>
        <taxon>Glomeromycotina</taxon>
        <taxon>Glomeromycetes</taxon>
        <taxon>Diversisporales</taxon>
        <taxon>Acaulosporaceae</taxon>
        <taxon>Acaulospora</taxon>
    </lineage>
</organism>
<keyword evidence="2" id="KW-1185">Reference proteome</keyword>
<accession>A0ACA9MIP5</accession>
<reference evidence="1" key="1">
    <citation type="submission" date="2021-06" db="EMBL/GenBank/DDBJ databases">
        <authorList>
            <person name="Kallberg Y."/>
            <person name="Tangrot J."/>
            <person name="Rosling A."/>
        </authorList>
    </citation>
    <scope>NUCLEOTIDE SEQUENCE</scope>
    <source>
        <strain evidence="1">CL356</strain>
    </source>
</reference>
<comment type="caution">
    <text evidence="1">The sequence shown here is derived from an EMBL/GenBank/DDBJ whole genome shotgun (WGS) entry which is preliminary data.</text>
</comment>
<dbReference type="EMBL" id="CAJVPT010012905">
    <property type="protein sequence ID" value="CAG8591497.1"/>
    <property type="molecule type" value="Genomic_DNA"/>
</dbReference>
<dbReference type="Proteomes" id="UP000789525">
    <property type="component" value="Unassembled WGS sequence"/>
</dbReference>
<proteinExistence type="predicted"/>
<protein>
    <submittedName>
        <fullName evidence="1">1806_t:CDS:1</fullName>
    </submittedName>
</protein>
<name>A0ACA9MIP5_9GLOM</name>
<evidence type="ECO:0000313" key="2">
    <source>
        <dbReference type="Proteomes" id="UP000789525"/>
    </source>
</evidence>
<evidence type="ECO:0000313" key="1">
    <source>
        <dbReference type="EMBL" id="CAG8591497.1"/>
    </source>
</evidence>
<sequence>MPALLSLWGNDEIDIGIALTGALTAGIAKGNSDYRLVGQAVVVGYNSWYEKIKDLKGTTVGISVGKSVDISTELLGWYSDKEKKHVERFKFKVNPTMDSLLSSVNNGSTSAFLWEWWNIKPYVDNKEVRVIGLVPTPWPSWMIAAHTSPKRAPLVEVREFLAKLNIYVQTFSSGLLQSKPVGIEIHGVPISPLFTKDGHKIKDSPMLRKERANIDYIISQFGYEEMDVREWLSTVQYPSDVGLVPLDKVVHALM</sequence>